<feature type="chain" id="PRO_5046894700" description="Hydrophobin" evidence="1">
    <location>
        <begin position="22"/>
        <end position="119"/>
    </location>
</feature>
<protein>
    <recommendedName>
        <fullName evidence="4">Hydrophobin</fullName>
    </recommendedName>
</protein>
<proteinExistence type="predicted"/>
<dbReference type="EMBL" id="JBAWTH010000156">
    <property type="protein sequence ID" value="KAL2274424.1"/>
    <property type="molecule type" value="Genomic_DNA"/>
</dbReference>
<feature type="signal peptide" evidence="1">
    <location>
        <begin position="1"/>
        <end position="21"/>
    </location>
</feature>
<sequence length="119" mass="12791">MKPPSILMFIMALISTRATHASIITRHCECQSPLSKLKDLSEADIDAMLSGTLAFPKDNSTTSSCCSEVNPAGNVNGPGDKFENVCSVQKDLMAGTSNAAVQFLICCYFRKGMIGDCYD</sequence>
<keyword evidence="3" id="KW-1185">Reference proteome</keyword>
<name>A0ABR4DXB0_9PEZI</name>
<evidence type="ECO:0008006" key="4">
    <source>
        <dbReference type="Google" id="ProtNLM"/>
    </source>
</evidence>
<reference evidence="2 3" key="1">
    <citation type="submission" date="2024-03" db="EMBL/GenBank/DDBJ databases">
        <title>A high-quality draft genome sequence of Diaporthe vaccinii, a causative agent of upright dieback and viscid rot disease in cranberry plants.</title>
        <authorList>
            <person name="Sarrasin M."/>
            <person name="Lang B.F."/>
            <person name="Burger G."/>
        </authorList>
    </citation>
    <scope>NUCLEOTIDE SEQUENCE [LARGE SCALE GENOMIC DNA]</scope>
    <source>
        <strain evidence="2 3">IS7</strain>
    </source>
</reference>
<comment type="caution">
    <text evidence="2">The sequence shown here is derived from an EMBL/GenBank/DDBJ whole genome shotgun (WGS) entry which is preliminary data.</text>
</comment>
<accession>A0ABR4DXB0</accession>
<evidence type="ECO:0000313" key="2">
    <source>
        <dbReference type="EMBL" id="KAL2274424.1"/>
    </source>
</evidence>
<evidence type="ECO:0000256" key="1">
    <source>
        <dbReference type="SAM" id="SignalP"/>
    </source>
</evidence>
<organism evidence="2 3">
    <name type="scientific">Diaporthe vaccinii</name>
    <dbReference type="NCBI Taxonomy" id="105482"/>
    <lineage>
        <taxon>Eukaryota</taxon>
        <taxon>Fungi</taxon>
        <taxon>Dikarya</taxon>
        <taxon>Ascomycota</taxon>
        <taxon>Pezizomycotina</taxon>
        <taxon>Sordariomycetes</taxon>
        <taxon>Sordariomycetidae</taxon>
        <taxon>Diaporthales</taxon>
        <taxon>Diaporthaceae</taxon>
        <taxon>Diaporthe</taxon>
        <taxon>Diaporthe eres species complex</taxon>
    </lineage>
</organism>
<keyword evidence="1" id="KW-0732">Signal</keyword>
<evidence type="ECO:0000313" key="3">
    <source>
        <dbReference type="Proteomes" id="UP001600888"/>
    </source>
</evidence>
<gene>
    <name evidence="2" type="ORF">FJTKL_03187</name>
</gene>
<dbReference type="Proteomes" id="UP001600888">
    <property type="component" value="Unassembled WGS sequence"/>
</dbReference>